<proteinExistence type="predicted"/>
<keyword evidence="2" id="KW-1185">Reference proteome</keyword>
<dbReference type="AlphaFoldDB" id="A0A443RV02"/>
<organism evidence="1 2">
    <name type="scientific">Leptotrombidium deliense</name>
    <dbReference type="NCBI Taxonomy" id="299467"/>
    <lineage>
        <taxon>Eukaryota</taxon>
        <taxon>Metazoa</taxon>
        <taxon>Ecdysozoa</taxon>
        <taxon>Arthropoda</taxon>
        <taxon>Chelicerata</taxon>
        <taxon>Arachnida</taxon>
        <taxon>Acari</taxon>
        <taxon>Acariformes</taxon>
        <taxon>Trombidiformes</taxon>
        <taxon>Prostigmata</taxon>
        <taxon>Anystina</taxon>
        <taxon>Parasitengona</taxon>
        <taxon>Trombiculoidea</taxon>
        <taxon>Trombiculidae</taxon>
        <taxon>Leptotrombidium</taxon>
    </lineage>
</organism>
<evidence type="ECO:0008006" key="3">
    <source>
        <dbReference type="Google" id="ProtNLM"/>
    </source>
</evidence>
<dbReference type="EMBL" id="NCKV01028723">
    <property type="protein sequence ID" value="RWS19221.1"/>
    <property type="molecule type" value="Genomic_DNA"/>
</dbReference>
<name>A0A443RV02_9ACAR</name>
<dbReference type="OrthoDB" id="6339452at2759"/>
<dbReference type="Gene3D" id="2.40.10.10">
    <property type="entry name" value="Trypsin-like serine proteases"/>
    <property type="match status" value="1"/>
</dbReference>
<dbReference type="SUPFAM" id="SSF50494">
    <property type="entry name" value="Trypsin-like serine proteases"/>
    <property type="match status" value="1"/>
</dbReference>
<evidence type="ECO:0000313" key="1">
    <source>
        <dbReference type="EMBL" id="RWS19221.1"/>
    </source>
</evidence>
<reference evidence="1 2" key="1">
    <citation type="journal article" date="2018" name="Gigascience">
        <title>Genomes of trombidid mites reveal novel predicted allergens and laterally-transferred genes associated with secondary metabolism.</title>
        <authorList>
            <person name="Dong X."/>
            <person name="Chaisiri K."/>
            <person name="Xia D."/>
            <person name="Armstrong S.D."/>
            <person name="Fang Y."/>
            <person name="Donnelly M.J."/>
            <person name="Kadowaki T."/>
            <person name="McGarry J.W."/>
            <person name="Darby A.C."/>
            <person name="Makepeace B.L."/>
        </authorList>
    </citation>
    <scope>NUCLEOTIDE SEQUENCE [LARGE SCALE GENOMIC DNA]</scope>
    <source>
        <strain evidence="1">UoL-UT</strain>
    </source>
</reference>
<dbReference type="InterPro" id="IPR043504">
    <property type="entry name" value="Peptidase_S1_PA_chymotrypsin"/>
</dbReference>
<dbReference type="VEuPathDB" id="VectorBase:LDEU012819"/>
<dbReference type="InterPro" id="IPR009003">
    <property type="entry name" value="Peptidase_S1_PA"/>
</dbReference>
<dbReference type="Proteomes" id="UP000288716">
    <property type="component" value="Unassembled WGS sequence"/>
</dbReference>
<evidence type="ECO:0000313" key="2">
    <source>
        <dbReference type="Proteomes" id="UP000288716"/>
    </source>
</evidence>
<protein>
    <recommendedName>
        <fullName evidence="3">Peptidase S1 domain-containing protein</fullName>
    </recommendedName>
</protein>
<comment type="caution">
    <text evidence="1">The sequence shown here is derived from an EMBL/GenBank/DDBJ whole genome shotgun (WGS) entry which is preliminary data.</text>
</comment>
<accession>A0A443RV02</accession>
<sequence length="60" mass="6643">MSINNIGAVLKYRTEGKLYVAGIASFRRTICAGNPAVFTNVDNYVEWILKNAQDGAYCIK</sequence>
<gene>
    <name evidence="1" type="ORF">B4U80_14479</name>
</gene>